<evidence type="ECO:0000313" key="7">
    <source>
        <dbReference type="Proteomes" id="UP000236151"/>
    </source>
</evidence>
<dbReference type="KEGG" id="cthd:CDO33_14030"/>
<dbReference type="RefSeq" id="WP_103080930.1">
    <property type="nucleotide sequence ID" value="NZ_CP021850.1"/>
</dbReference>
<keyword evidence="3" id="KW-0067">ATP-binding</keyword>
<dbReference type="InterPro" id="IPR003607">
    <property type="entry name" value="HD/PDEase_dom"/>
</dbReference>
<dbReference type="InterPro" id="IPR020575">
    <property type="entry name" value="Hsp90_N"/>
</dbReference>
<evidence type="ECO:0000256" key="3">
    <source>
        <dbReference type="ARBA" id="ARBA00022840"/>
    </source>
</evidence>
<keyword evidence="2" id="KW-0547">Nucleotide-binding</keyword>
<dbReference type="InterPro" id="IPR056471">
    <property type="entry name" value="HD-CE"/>
</dbReference>
<feature type="domain" description="HD-CE" evidence="5">
    <location>
        <begin position="43"/>
        <end position="283"/>
    </location>
</feature>
<dbReference type="GO" id="GO:0140662">
    <property type="term" value="F:ATP-dependent protein folding chaperone"/>
    <property type="evidence" value="ECO:0007669"/>
    <property type="project" value="InterPro"/>
</dbReference>
<protein>
    <recommendedName>
        <fullName evidence="5">HD-CE domain-containing protein</fullName>
    </recommendedName>
</protein>
<dbReference type="Gene3D" id="1.10.3210.10">
    <property type="entry name" value="Hypothetical protein af1432"/>
    <property type="match status" value="1"/>
</dbReference>
<organism evidence="6 7">
    <name type="scientific">Clostridium thermosuccinogenes</name>
    <dbReference type="NCBI Taxonomy" id="84032"/>
    <lineage>
        <taxon>Bacteria</taxon>
        <taxon>Bacillati</taxon>
        <taxon>Bacillota</taxon>
        <taxon>Clostridia</taxon>
        <taxon>Eubacteriales</taxon>
        <taxon>Clostridiaceae</taxon>
        <taxon>Clostridium</taxon>
    </lineage>
</organism>
<keyword evidence="7" id="KW-1185">Reference proteome</keyword>
<accession>A0A2K2FNI4</accession>
<dbReference type="Pfam" id="PF13589">
    <property type="entry name" value="HATPase_c_3"/>
    <property type="match status" value="1"/>
</dbReference>
<dbReference type="AlphaFoldDB" id="A0A2K2FNI4"/>
<dbReference type="Proteomes" id="UP000236151">
    <property type="component" value="Unassembled WGS sequence"/>
</dbReference>
<dbReference type="SUPFAM" id="SSF109604">
    <property type="entry name" value="HD-domain/PDEase-like"/>
    <property type="match status" value="1"/>
</dbReference>
<dbReference type="EMBL" id="NIOJ01000012">
    <property type="protein sequence ID" value="PNU00340.1"/>
    <property type="molecule type" value="Genomic_DNA"/>
</dbReference>
<dbReference type="OrthoDB" id="1837345at2"/>
<dbReference type="GO" id="GO:0005524">
    <property type="term" value="F:ATP binding"/>
    <property type="evidence" value="ECO:0007669"/>
    <property type="project" value="UniProtKB-KW"/>
</dbReference>
<dbReference type="PANTHER" id="PTHR11528">
    <property type="entry name" value="HEAT SHOCK PROTEIN 90 FAMILY MEMBER"/>
    <property type="match status" value="1"/>
</dbReference>
<dbReference type="GO" id="GO:0051082">
    <property type="term" value="F:unfolded protein binding"/>
    <property type="evidence" value="ECO:0007669"/>
    <property type="project" value="InterPro"/>
</dbReference>
<keyword evidence="4" id="KW-0143">Chaperone</keyword>
<dbReference type="CDD" id="cd00077">
    <property type="entry name" value="HDc"/>
    <property type="match status" value="1"/>
</dbReference>
<proteinExistence type="inferred from homology"/>
<comment type="similarity">
    <text evidence="1">Belongs to the heat shock protein 90 family.</text>
</comment>
<dbReference type="GO" id="GO:0016887">
    <property type="term" value="F:ATP hydrolysis activity"/>
    <property type="evidence" value="ECO:0007669"/>
    <property type="project" value="InterPro"/>
</dbReference>
<evidence type="ECO:0000259" key="5">
    <source>
        <dbReference type="Pfam" id="PF24391"/>
    </source>
</evidence>
<reference evidence="6 7" key="1">
    <citation type="submission" date="2017-06" db="EMBL/GenBank/DDBJ databases">
        <title>Investigating the central metabolism of Clostridium thermosuccinogenes.</title>
        <authorList>
            <person name="Koendjbiharie J.G."/>
            <person name="van Kranenburg R."/>
        </authorList>
    </citation>
    <scope>NUCLEOTIDE SEQUENCE [LARGE SCALE GENOMIC DNA]</scope>
    <source>
        <strain evidence="6 7">DSM 5806</strain>
    </source>
</reference>
<gene>
    <name evidence="6" type="ORF">CDQ84_06555</name>
</gene>
<evidence type="ECO:0000256" key="2">
    <source>
        <dbReference type="ARBA" id="ARBA00022741"/>
    </source>
</evidence>
<dbReference type="InterPro" id="IPR001404">
    <property type="entry name" value="Hsp90_fam"/>
</dbReference>
<dbReference type="PRINTS" id="PR00775">
    <property type="entry name" value="HEATSHOCK90"/>
</dbReference>
<dbReference type="SUPFAM" id="SSF55874">
    <property type="entry name" value="ATPase domain of HSP90 chaperone/DNA topoisomerase II/histidine kinase"/>
    <property type="match status" value="1"/>
</dbReference>
<dbReference type="Gene3D" id="3.30.565.10">
    <property type="entry name" value="Histidine kinase-like ATPase, C-terminal domain"/>
    <property type="match status" value="1"/>
</dbReference>
<name>A0A2K2FNI4_9CLOT</name>
<evidence type="ECO:0000256" key="1">
    <source>
        <dbReference type="ARBA" id="ARBA00008239"/>
    </source>
</evidence>
<evidence type="ECO:0000256" key="4">
    <source>
        <dbReference type="ARBA" id="ARBA00023186"/>
    </source>
</evidence>
<evidence type="ECO:0000313" key="6">
    <source>
        <dbReference type="EMBL" id="PNU00340.1"/>
    </source>
</evidence>
<sequence length="827" mass="95934">MTKTIKDTKAYSLLLSRNSSFLDKVIKIYDYAVNFLPKINRVFSNYTGHDILHSLNVADYMYDLCDYPDQLSDLELVVMLYSALLHDIGMVVSEQEIDYIKKEQGDITERKYSLVLQKYRDETVALQECIRPIHGMRSYNHIMKMDNECFIVPGYTNISFKDDVAKICAAHNENFEWITSNLSLDQMKGNWTLNSQYIALLLRIADYLDIDEERAPLYLYQYLSPKDYGDLEWKQHFVIENKDKIAVNPKTGRKNIEFYGESSNPSIHRKLLKYFDSINDELKRAVDYSETFRDKRYLLSISTMVHNKIRTKGFNFSDFKLSLDYKAVTSLLMGENIYGDKKYGLRELIQNSIDACMVMQEEANNKDEFKYSPYQPFINIILDQDRKQVIIFDNGRGMSVDILKKYFLNVGVSYYVSDDYLFKGNKYTPIGNYGIGFLACFMLSDKVNVITKYYGENRANKIEFEKSSEYICLTYEDVPRSQGTEIILDYDQFISVFGNSQDNVEVFIKKNFIDCQIPISLISSKDGKTTPKVIELQQFGSIYPESIRLDKYFDGIQVALNFNYKGITYWKNFSDIYADESFIYHEARNEILPEQDVSSPVLLKEYIKDGTIKFLRLPIIASSEEDDFEKAYDVLEDFDAALGKINYENANIIAANTALYNDSVLIDNGYDRIVGNYTLSDFRRQVGHSSNAPTYTFLEEKKVIHGTGDKILPYNTDIGFKGMYWFNYTDFIYIKNVLISGARIKIPFLVEGIELKGLVVNVTNKKIIPNVSRNNISEQQGKELSYAIGKAMHMWIYENGNLDIEEKELLKKFIFTCYPEDNSLLKK</sequence>
<dbReference type="Pfam" id="PF24391">
    <property type="entry name" value="HD-CE"/>
    <property type="match status" value="1"/>
</dbReference>
<comment type="caution">
    <text evidence="6">The sequence shown here is derived from an EMBL/GenBank/DDBJ whole genome shotgun (WGS) entry which is preliminary data.</text>
</comment>
<dbReference type="InterPro" id="IPR036890">
    <property type="entry name" value="HATPase_C_sf"/>
</dbReference>